<dbReference type="Gene3D" id="2.60.40.10">
    <property type="entry name" value="Immunoglobulins"/>
    <property type="match status" value="1"/>
</dbReference>
<dbReference type="InterPro" id="IPR011110">
    <property type="entry name" value="Reg_prop"/>
</dbReference>
<evidence type="ECO:0000313" key="6">
    <source>
        <dbReference type="Proteomes" id="UP001596161"/>
    </source>
</evidence>
<gene>
    <name evidence="5" type="ORF">ACFPIB_00140</name>
</gene>
<feature type="transmembrane region" description="Helical" evidence="2">
    <location>
        <begin position="750"/>
        <end position="768"/>
    </location>
</feature>
<evidence type="ECO:0000313" key="5">
    <source>
        <dbReference type="EMBL" id="MFC5268998.1"/>
    </source>
</evidence>
<dbReference type="Pfam" id="PF07568">
    <property type="entry name" value="HisKA_2"/>
    <property type="match status" value="1"/>
</dbReference>
<feature type="domain" description="Histidine kinase" evidence="4">
    <location>
        <begin position="804"/>
        <end position="998"/>
    </location>
</feature>
<keyword evidence="2" id="KW-0812">Transmembrane</keyword>
<keyword evidence="6" id="KW-1185">Reference proteome</keyword>
<dbReference type="InterPro" id="IPR013783">
    <property type="entry name" value="Ig-like_fold"/>
</dbReference>
<dbReference type="SUPFAM" id="SSF63829">
    <property type="entry name" value="Calcium-dependent phosphotriesterase"/>
    <property type="match status" value="3"/>
</dbReference>
<feature type="chain" id="PRO_5047461094" evidence="3">
    <location>
        <begin position="21"/>
        <end position="999"/>
    </location>
</feature>
<evidence type="ECO:0000256" key="2">
    <source>
        <dbReference type="SAM" id="Phobius"/>
    </source>
</evidence>
<dbReference type="Gene3D" id="3.30.450.20">
    <property type="entry name" value="PAS domain"/>
    <property type="match status" value="1"/>
</dbReference>
<keyword evidence="1" id="KW-0597">Phosphoprotein</keyword>
<dbReference type="Gene3D" id="3.30.565.10">
    <property type="entry name" value="Histidine kinase-like ATPase, C-terminal domain"/>
    <property type="match status" value="1"/>
</dbReference>
<dbReference type="EMBL" id="JBHSKT010000001">
    <property type="protein sequence ID" value="MFC5268998.1"/>
    <property type="molecule type" value="Genomic_DNA"/>
</dbReference>
<keyword evidence="2" id="KW-1133">Transmembrane helix</keyword>
<dbReference type="RefSeq" id="WP_378015397.1">
    <property type="nucleotide sequence ID" value="NZ_JBHSKT010000001.1"/>
</dbReference>
<evidence type="ECO:0000259" key="4">
    <source>
        <dbReference type="PROSITE" id="PS50109"/>
    </source>
</evidence>
<dbReference type="PROSITE" id="PS50109">
    <property type="entry name" value="HIS_KIN"/>
    <property type="match status" value="1"/>
</dbReference>
<comment type="caution">
    <text evidence="5">The sequence shown here is derived from an EMBL/GenBank/DDBJ whole genome shotgun (WGS) entry which is preliminary data.</text>
</comment>
<dbReference type="Pfam" id="PF07495">
    <property type="entry name" value="Y_Y_Y"/>
    <property type="match status" value="1"/>
</dbReference>
<dbReference type="InterPro" id="IPR011495">
    <property type="entry name" value="Sig_transdc_His_kin_sub2_dim/P"/>
</dbReference>
<dbReference type="InterPro" id="IPR011123">
    <property type="entry name" value="Y_Y_Y"/>
</dbReference>
<reference evidence="6" key="1">
    <citation type="journal article" date="2019" name="Int. J. Syst. Evol. Microbiol.">
        <title>The Global Catalogue of Microorganisms (GCM) 10K type strain sequencing project: providing services to taxonomists for standard genome sequencing and annotation.</title>
        <authorList>
            <consortium name="The Broad Institute Genomics Platform"/>
            <consortium name="The Broad Institute Genome Sequencing Center for Infectious Disease"/>
            <person name="Wu L."/>
            <person name="Ma J."/>
        </authorList>
    </citation>
    <scope>NUCLEOTIDE SEQUENCE [LARGE SCALE GENOMIC DNA]</scope>
    <source>
        <strain evidence="6">KACC 12602</strain>
    </source>
</reference>
<dbReference type="SUPFAM" id="SSF55874">
    <property type="entry name" value="ATPase domain of HSP90 chaperone/DNA topoisomerase II/histidine kinase"/>
    <property type="match status" value="1"/>
</dbReference>
<dbReference type="Proteomes" id="UP001596161">
    <property type="component" value="Unassembled WGS sequence"/>
</dbReference>
<evidence type="ECO:0000256" key="3">
    <source>
        <dbReference type="SAM" id="SignalP"/>
    </source>
</evidence>
<dbReference type="PANTHER" id="PTHR43547">
    <property type="entry name" value="TWO-COMPONENT HISTIDINE KINASE"/>
    <property type="match status" value="1"/>
</dbReference>
<proteinExistence type="predicted"/>
<dbReference type="Pfam" id="PF07494">
    <property type="entry name" value="Reg_prop"/>
    <property type="match status" value="7"/>
</dbReference>
<name>A0ABW0E792_9BACT</name>
<dbReference type="InterPro" id="IPR005467">
    <property type="entry name" value="His_kinase_dom"/>
</dbReference>
<dbReference type="PANTHER" id="PTHR43547:SF2">
    <property type="entry name" value="HYBRID SIGNAL TRANSDUCTION HISTIDINE KINASE C"/>
    <property type="match status" value="1"/>
</dbReference>
<feature type="signal peptide" evidence="3">
    <location>
        <begin position="1"/>
        <end position="20"/>
    </location>
</feature>
<sequence>MRAFLLTLLLVWSSVNFLSAQQYNLKTWTPEDGLPQTDVTSMVQGHWGFMWIGTAGGLSTFDGLRFTNFTKEHGLSSTRISCIYQTHKGATWIGTYADGLNRLSGFSKFTAYGKASGLPEGGISSITEDKDGRLYVATAKGIYFLEGNRFKPLPASTGVPAKKFWRIHVDRNNNLWLATLGEGVYRYNGKKTEHFLAENGLRNNIIYSIFESRNGTLWFGAYGGFSKFDGKKFTPYRTDGDKNLDRTMAITEDADGKLWMGMDGGGLVSFDGKKMTRLTTKNGLVCNYIHSLLHDREGNLWLGALNNGLQRYTPSCFTYYLEPEGVKNKNIRALAHNAQGNLWIGTFDGGVGVRTGDTFKWYTTANGLPNNIVNHITKAPGGAMWFATNHGVARFDGTAFTKYSFKDGLIFNIANFILPETDNRIWIATNEGLSLLENNRFRNYKIYGSPKDNHINCLFKDKDNQLWAGTKSGVYLFKDGTFRRHPQVAAMNFREITSITQDYKGNLWVGSFDHGLARVSPNLKQNAHDHIEKDRNLLSESVTSLRIDSANQLWVGTIGGLNRLDMEAYYKNPAGQMKRFTNADGFRGIEVSSNALAEGRGGNMWIGTVNGLIRYTPENERPGLPTPLLNIFALKLFGQPVNWKERGYTSMHGLSIPANPKLPYDENHITFEYRGIYLTNPDLVTYMTRLEGFDRKWSEPSTNTVATYSNLPPGNYKFMVKACIKNGGCVEKTTEYAFTITPPFWSKDRIVAIAVLLIAGFAFGLVRWRERNLRRLNTLLEENVKQRTLMLEKKNLEKEILLKEVHHRVKNNLQIITSLLNLQSRHLTDPAALETLRDIKDRIKSISMLHMRLYQREELASIDLSEYVQTLCRSLFASYGIREDHVRLEFDIPTLYLDIDTALTLGLIVNELVSNTLKYAFPDQRKGTLLIELLRVTETDYTLTISDDGTGLPDNFEEKMATSFGLQLVSSLIKKLHGTLKFYSEGGTQIRLQFVILPQ</sequence>
<evidence type="ECO:0000256" key="1">
    <source>
        <dbReference type="ARBA" id="ARBA00022553"/>
    </source>
</evidence>
<dbReference type="InterPro" id="IPR036890">
    <property type="entry name" value="HATPase_C_sf"/>
</dbReference>
<protein>
    <submittedName>
        <fullName evidence="5">Two-component regulator propeller domain-containing protein</fullName>
    </submittedName>
</protein>
<keyword evidence="3" id="KW-0732">Signal</keyword>
<dbReference type="SMART" id="SM00387">
    <property type="entry name" value="HATPase_c"/>
    <property type="match status" value="1"/>
</dbReference>
<keyword evidence="2" id="KW-0472">Membrane</keyword>
<dbReference type="InterPro" id="IPR003594">
    <property type="entry name" value="HATPase_dom"/>
</dbReference>
<accession>A0ABW0E792</accession>
<dbReference type="Gene3D" id="2.130.10.10">
    <property type="entry name" value="YVTN repeat-like/Quinoprotein amine dehydrogenase"/>
    <property type="match status" value="4"/>
</dbReference>
<dbReference type="Pfam" id="PF02518">
    <property type="entry name" value="HATPase_c"/>
    <property type="match status" value="1"/>
</dbReference>
<dbReference type="InterPro" id="IPR015943">
    <property type="entry name" value="WD40/YVTN_repeat-like_dom_sf"/>
</dbReference>
<organism evidence="5 6">
    <name type="scientific">Adhaeribacter terreus</name>
    <dbReference type="NCBI Taxonomy" id="529703"/>
    <lineage>
        <taxon>Bacteria</taxon>
        <taxon>Pseudomonadati</taxon>
        <taxon>Bacteroidota</taxon>
        <taxon>Cytophagia</taxon>
        <taxon>Cytophagales</taxon>
        <taxon>Hymenobacteraceae</taxon>
        <taxon>Adhaeribacter</taxon>
    </lineage>
</organism>